<feature type="transmembrane region" description="Helical" evidence="20">
    <location>
        <begin position="423"/>
        <end position="444"/>
    </location>
</feature>
<gene>
    <name evidence="21" type="ORF">KAF25_010931</name>
</gene>
<comment type="catalytic activity">
    <reaction evidence="5">
        <text>L-alpha-aminoacyl-L-arginine(out) = L-alpha-aminoacyl-L-arginine(in)</text>
        <dbReference type="Rhea" id="RHEA:79367"/>
        <dbReference type="ChEBI" id="CHEBI:229968"/>
    </reaction>
</comment>
<dbReference type="GO" id="GO:0022857">
    <property type="term" value="F:transmembrane transporter activity"/>
    <property type="evidence" value="ECO:0007669"/>
    <property type="project" value="InterPro"/>
</dbReference>
<evidence type="ECO:0000256" key="17">
    <source>
        <dbReference type="ARBA" id="ARBA00045018"/>
    </source>
</evidence>
<evidence type="ECO:0000256" key="5">
    <source>
        <dbReference type="ARBA" id="ARBA00044881"/>
    </source>
</evidence>
<proteinExistence type="predicted"/>
<comment type="catalytic activity">
    <reaction evidence="6">
        <text>L-alpha-aminoacyl-L-histidine(out) = L-alpha-aminoacyl-L-histidine(in)</text>
        <dbReference type="Rhea" id="RHEA:79375"/>
        <dbReference type="ChEBI" id="CHEBI:229967"/>
    </reaction>
</comment>
<comment type="catalytic activity">
    <reaction evidence="13">
        <text>L-histidyl-L-alpha-amino acid(out) = L-histidyl-L-alpha-amino acid(in)</text>
        <dbReference type="Rhea" id="RHEA:79379"/>
        <dbReference type="ChEBI" id="CHEBI:229964"/>
    </reaction>
</comment>
<evidence type="ECO:0000256" key="8">
    <source>
        <dbReference type="ARBA" id="ARBA00044893"/>
    </source>
</evidence>
<keyword evidence="20" id="KW-0812">Transmembrane</keyword>
<feature type="transmembrane region" description="Helical" evidence="20">
    <location>
        <begin position="109"/>
        <end position="127"/>
    </location>
</feature>
<feature type="transmembrane region" description="Helical" evidence="20">
    <location>
        <begin position="300"/>
        <end position="323"/>
    </location>
</feature>
<comment type="catalytic activity">
    <reaction evidence="4">
        <text>L-histidyl-glycine(out) = L-histidyl-glycine(in)</text>
        <dbReference type="Rhea" id="RHEA:79395"/>
        <dbReference type="ChEBI" id="CHEBI:229957"/>
    </reaction>
</comment>
<evidence type="ECO:0000313" key="21">
    <source>
        <dbReference type="EMBL" id="KAG5655197.1"/>
    </source>
</evidence>
<comment type="catalytic activity">
    <reaction evidence="3">
        <text>L-lysyl-L-alanine(out) = L-lysyl-L-alanine(in)</text>
        <dbReference type="Rhea" id="RHEA:79399"/>
        <dbReference type="ChEBI" id="CHEBI:229954"/>
    </reaction>
</comment>
<dbReference type="Gene3D" id="1.20.1250.20">
    <property type="entry name" value="MFS general substrate transporter like domains"/>
    <property type="match status" value="2"/>
</dbReference>
<evidence type="ECO:0000313" key="22">
    <source>
        <dbReference type="Proteomes" id="UP000782241"/>
    </source>
</evidence>
<comment type="subcellular location">
    <subcellularLocation>
        <location evidence="1">Membrane</location>
        <topology evidence="1">Multi-pass membrane protein</topology>
    </subcellularLocation>
</comment>
<comment type="catalytic activity">
    <reaction evidence="9">
        <text>L-aspartyl-L-lysine(out) = L-aspartyl-L-lysine(in)</text>
        <dbReference type="Rhea" id="RHEA:79411"/>
        <dbReference type="ChEBI" id="CHEBI:229953"/>
    </reaction>
</comment>
<comment type="catalytic activity">
    <reaction evidence="8">
        <text>L-alpha-aminoacyl-L-lysine(out) = L-alpha-aminoacyl-L-lysine(in)</text>
        <dbReference type="Rhea" id="RHEA:79383"/>
        <dbReference type="ChEBI" id="CHEBI:229966"/>
    </reaction>
</comment>
<evidence type="ECO:0000256" key="15">
    <source>
        <dbReference type="ARBA" id="ARBA00044924"/>
    </source>
</evidence>
<evidence type="ECO:0000256" key="12">
    <source>
        <dbReference type="ARBA" id="ARBA00044903"/>
    </source>
</evidence>
<comment type="catalytic activity">
    <reaction evidence="11">
        <text>L-lysyl-L-lysine(out) = L-lysyl-L-lysine(in)</text>
        <dbReference type="Rhea" id="RHEA:79403"/>
        <dbReference type="ChEBI" id="CHEBI:229956"/>
    </reaction>
</comment>
<dbReference type="InterPro" id="IPR052187">
    <property type="entry name" value="MFSD1"/>
</dbReference>
<evidence type="ECO:0000256" key="20">
    <source>
        <dbReference type="SAM" id="Phobius"/>
    </source>
</evidence>
<keyword evidence="2" id="KW-0325">Glycoprotein</keyword>
<evidence type="ECO:0000256" key="16">
    <source>
        <dbReference type="ARBA" id="ARBA00044985"/>
    </source>
</evidence>
<comment type="function">
    <text evidence="18">Lysosomal dipeptide uniporter that selectively exports lysine, arginine or histidine-containing dipeptides with a net positive charge from the lysosome lumen into the cytosol. Could play a role in a specific type of protein O-glycosylation indirectly regulating macrophages migration and tissue invasion. Also essential for liver homeostasis.</text>
</comment>
<feature type="transmembrane region" description="Helical" evidence="20">
    <location>
        <begin position="482"/>
        <end position="499"/>
    </location>
</feature>
<dbReference type="PANTHER" id="PTHR23512">
    <property type="entry name" value="MAJOR FACILITATOR SUPERFAMILY DOMAIN-CONTAINING PROTEIN 1"/>
    <property type="match status" value="1"/>
</dbReference>
<protein>
    <recommendedName>
        <fullName evidence="16">Lysosomal dipeptide transporter MFSD1</fullName>
    </recommendedName>
    <alternativeName>
        <fullName evidence="17">Major facilitator superfamily domain-containing protein 1</fullName>
    </alternativeName>
</protein>
<dbReference type="AlphaFoldDB" id="A0A9P7GYM0"/>
<evidence type="ECO:0000256" key="3">
    <source>
        <dbReference type="ARBA" id="ARBA00044876"/>
    </source>
</evidence>
<reference evidence="21" key="1">
    <citation type="submission" date="2021-04" db="EMBL/GenBank/DDBJ databases">
        <title>Draft genome of Fusarium avenaceum strain F156N33, isolated from an atmospheric sample in Virginia.</title>
        <authorList>
            <person name="Yang S."/>
            <person name="Vinatzer B.A."/>
            <person name="Coleman J."/>
        </authorList>
    </citation>
    <scope>NUCLEOTIDE SEQUENCE</scope>
    <source>
        <strain evidence="21">F156N33</strain>
    </source>
</reference>
<evidence type="ECO:0000256" key="14">
    <source>
        <dbReference type="ARBA" id="ARBA00044919"/>
    </source>
</evidence>
<feature type="transmembrane region" description="Helical" evidence="20">
    <location>
        <begin position="258"/>
        <end position="280"/>
    </location>
</feature>
<accession>A0A9P7GYM0</accession>
<name>A0A9P7GYM0_9HYPO</name>
<evidence type="ECO:0000256" key="9">
    <source>
        <dbReference type="ARBA" id="ARBA00044898"/>
    </source>
</evidence>
<sequence length="548" mass="59805">MEKFSMKHNVPHGERPVVNDIDVTEVDIEAFNPLRIPAKYKWTALCLVIALPIGHTWTGSALGPLKNTLREELGINNTQFGVISSADAFVNTIFPIVGGLILDWWGPNIITLCCTSVILVGSVVAAVGVQIGLWRLLVSGHVLMGFGIAVLDSATQKFFYHWFGASGLALAFGLESAISSTVGLVSGMVAIPIRDRTGWYGWTFWIPVVFCGLSLAMNIAYVCFERFAVPTKYRLTPGRDAAITNKHLMSKRNFSWKLLLTLPWAYLMLPATQLLQSGAAGGFSTSSADIIFLKGYTEEVAGYLSTAQKILPIVLSPVLGLAIDKYGHRFHFVAAAPILWIIACSLLGFTNVHPTAALVFSSLAGVINSMPLQICIPLLVADQAKIGTAFGVWRAFNNSGSTIMDVVFGVLQDGTEDNGYYKVLLVAMGIKAWAFVLGVLYIIIDYKLLGKGMTMTRVQREAKEATIEDRNADPLTRRRPKTWFTTLTFGLLVAIIASAQTGPERTLETITPVGATATIEERYCVASKLTLERLPILIEYQEAGFVQM</sequence>
<comment type="catalytic activity">
    <reaction evidence="7">
        <text>L-lysyl-L-alpha-amino acid(out) = L-lysyl-L-alpha-amino acid(in)</text>
        <dbReference type="Rhea" id="RHEA:79387"/>
        <dbReference type="ChEBI" id="CHEBI:229965"/>
    </reaction>
</comment>
<organism evidence="21 22">
    <name type="scientific">Fusarium avenaceum</name>
    <dbReference type="NCBI Taxonomy" id="40199"/>
    <lineage>
        <taxon>Eukaryota</taxon>
        <taxon>Fungi</taxon>
        <taxon>Dikarya</taxon>
        <taxon>Ascomycota</taxon>
        <taxon>Pezizomycotina</taxon>
        <taxon>Sordariomycetes</taxon>
        <taxon>Hypocreomycetidae</taxon>
        <taxon>Hypocreales</taxon>
        <taxon>Nectriaceae</taxon>
        <taxon>Fusarium</taxon>
        <taxon>Fusarium tricinctum species complex</taxon>
    </lineage>
</organism>
<feature type="transmembrane region" description="Helical" evidence="20">
    <location>
        <begin position="42"/>
        <end position="62"/>
    </location>
</feature>
<dbReference type="PANTHER" id="PTHR23512:SF12">
    <property type="entry name" value="TRANSPORTER, PUTATIVE (AFU_ORTHOLOGUE AFUA_4G00260)-RELATED"/>
    <property type="match status" value="1"/>
</dbReference>
<comment type="subunit">
    <text evidence="19">Homodimer. Interacts with lysosomal protein GLMP (via lumenal domain); the interaction starts while both proteins are still in the endoplasmic reticulum and is required for stabilization of MFSD1 in lysosomes but has no direct effect on its targeting to lysosomes or transporter activity.</text>
</comment>
<evidence type="ECO:0000256" key="2">
    <source>
        <dbReference type="ARBA" id="ARBA00023180"/>
    </source>
</evidence>
<evidence type="ECO:0000256" key="18">
    <source>
        <dbReference type="ARBA" id="ARBA00045709"/>
    </source>
</evidence>
<dbReference type="InterPro" id="IPR011701">
    <property type="entry name" value="MFS"/>
</dbReference>
<feature type="transmembrane region" description="Helical" evidence="20">
    <location>
        <begin position="356"/>
        <end position="380"/>
    </location>
</feature>
<keyword evidence="20" id="KW-0472">Membrane</keyword>
<comment type="caution">
    <text evidence="21">The sequence shown here is derived from an EMBL/GenBank/DDBJ whole genome shotgun (WGS) entry which is preliminary data.</text>
</comment>
<dbReference type="Pfam" id="PF07690">
    <property type="entry name" value="MFS_1"/>
    <property type="match status" value="2"/>
</dbReference>
<dbReference type="InterPro" id="IPR036259">
    <property type="entry name" value="MFS_trans_sf"/>
</dbReference>
<dbReference type="EMBL" id="JAGPUO010000033">
    <property type="protein sequence ID" value="KAG5655197.1"/>
    <property type="molecule type" value="Genomic_DNA"/>
</dbReference>
<feature type="transmembrane region" description="Helical" evidence="20">
    <location>
        <begin position="330"/>
        <end position="350"/>
    </location>
</feature>
<keyword evidence="20" id="KW-1133">Transmembrane helix</keyword>
<evidence type="ECO:0000256" key="1">
    <source>
        <dbReference type="ARBA" id="ARBA00004141"/>
    </source>
</evidence>
<keyword evidence="22" id="KW-1185">Reference proteome</keyword>
<evidence type="ECO:0000256" key="13">
    <source>
        <dbReference type="ARBA" id="ARBA00044912"/>
    </source>
</evidence>
<dbReference type="Proteomes" id="UP000782241">
    <property type="component" value="Unassembled WGS sequence"/>
</dbReference>
<dbReference type="GO" id="GO:0016020">
    <property type="term" value="C:membrane"/>
    <property type="evidence" value="ECO:0007669"/>
    <property type="project" value="UniProtKB-SubCell"/>
</dbReference>
<feature type="non-terminal residue" evidence="21">
    <location>
        <position position="1"/>
    </location>
</feature>
<comment type="catalytic activity">
    <reaction evidence="14">
        <text>L-alanyl-L-lysine(out) = L-alanyl-L-lysine(in)</text>
        <dbReference type="Rhea" id="RHEA:79415"/>
        <dbReference type="ChEBI" id="CHEBI:192470"/>
    </reaction>
</comment>
<evidence type="ECO:0000256" key="19">
    <source>
        <dbReference type="ARBA" id="ARBA00046376"/>
    </source>
</evidence>
<comment type="catalytic activity">
    <reaction evidence="12">
        <text>L-arginyl-glycine(out) = L-arginyl-glycine(in)</text>
        <dbReference type="Rhea" id="RHEA:79391"/>
        <dbReference type="ChEBI" id="CHEBI:229955"/>
    </reaction>
</comment>
<evidence type="ECO:0000256" key="10">
    <source>
        <dbReference type="ARBA" id="ARBA00044899"/>
    </source>
</evidence>
<evidence type="ECO:0000256" key="7">
    <source>
        <dbReference type="ARBA" id="ARBA00044891"/>
    </source>
</evidence>
<feature type="transmembrane region" description="Helical" evidence="20">
    <location>
        <begin position="82"/>
        <end position="102"/>
    </location>
</feature>
<dbReference type="SUPFAM" id="SSF103473">
    <property type="entry name" value="MFS general substrate transporter"/>
    <property type="match status" value="1"/>
</dbReference>
<evidence type="ECO:0000256" key="6">
    <source>
        <dbReference type="ARBA" id="ARBA00044884"/>
    </source>
</evidence>
<feature type="transmembrane region" description="Helical" evidence="20">
    <location>
        <begin position="199"/>
        <end position="224"/>
    </location>
</feature>
<comment type="catalytic activity">
    <reaction evidence="15">
        <text>L-lysyl-glycine(out) = L-lysyl-glycine(in)</text>
        <dbReference type="Rhea" id="RHEA:79407"/>
        <dbReference type="ChEBI" id="CHEBI:191202"/>
    </reaction>
</comment>
<comment type="catalytic activity">
    <reaction evidence="10">
        <text>L-arginyl-L-alpha-amino acid(out) = L-arginyl-L-alpha-amino acid(in)</text>
        <dbReference type="Rhea" id="RHEA:79371"/>
        <dbReference type="ChEBI" id="CHEBI:84315"/>
    </reaction>
</comment>
<evidence type="ECO:0000256" key="11">
    <source>
        <dbReference type="ARBA" id="ARBA00044900"/>
    </source>
</evidence>
<evidence type="ECO:0000256" key="4">
    <source>
        <dbReference type="ARBA" id="ARBA00044878"/>
    </source>
</evidence>